<reference evidence="10" key="1">
    <citation type="journal article" date="2019" name="Int. J. Syst. Evol. Microbiol.">
        <title>The Global Catalogue of Microorganisms (GCM) 10K type strain sequencing project: providing services to taxonomists for standard genome sequencing and annotation.</title>
        <authorList>
            <consortium name="The Broad Institute Genomics Platform"/>
            <consortium name="The Broad Institute Genome Sequencing Center for Infectious Disease"/>
            <person name="Wu L."/>
            <person name="Ma J."/>
        </authorList>
    </citation>
    <scope>NUCLEOTIDE SEQUENCE [LARGE SCALE GENOMIC DNA]</scope>
    <source>
        <strain evidence="10">CCUG 43114</strain>
    </source>
</reference>
<feature type="transmembrane region" description="Helical" evidence="7">
    <location>
        <begin position="147"/>
        <end position="168"/>
    </location>
</feature>
<feature type="compositionally biased region" description="Gly residues" evidence="6">
    <location>
        <begin position="14"/>
        <end position="23"/>
    </location>
</feature>
<dbReference type="InterPro" id="IPR007168">
    <property type="entry name" value="Phageshock_PspC_N"/>
</dbReference>
<dbReference type="EMBL" id="JBHSLD010000009">
    <property type="protein sequence ID" value="MFC5381332.1"/>
    <property type="molecule type" value="Genomic_DNA"/>
</dbReference>
<feature type="region of interest" description="Disordered" evidence="6">
    <location>
        <begin position="1"/>
        <end position="32"/>
    </location>
</feature>
<evidence type="ECO:0000256" key="7">
    <source>
        <dbReference type="SAM" id="Phobius"/>
    </source>
</evidence>
<dbReference type="Pfam" id="PF04024">
    <property type="entry name" value="PspC"/>
    <property type="match status" value="1"/>
</dbReference>
<feature type="region of interest" description="Disordered" evidence="6">
    <location>
        <begin position="173"/>
        <end position="210"/>
    </location>
</feature>
<evidence type="ECO:0000256" key="6">
    <source>
        <dbReference type="SAM" id="MobiDB-lite"/>
    </source>
</evidence>
<feature type="transmembrane region" description="Helical" evidence="7">
    <location>
        <begin position="247"/>
        <end position="267"/>
    </location>
</feature>
<evidence type="ECO:0000259" key="8">
    <source>
        <dbReference type="Pfam" id="PF04024"/>
    </source>
</evidence>
<accession>A0ABW0GNL8</accession>
<feature type="transmembrane region" description="Helical" evidence="7">
    <location>
        <begin position="69"/>
        <end position="95"/>
    </location>
</feature>
<dbReference type="PANTHER" id="PTHR33885">
    <property type="entry name" value="PHAGE SHOCK PROTEIN C"/>
    <property type="match status" value="1"/>
</dbReference>
<gene>
    <name evidence="9" type="ORF">ACFPJ6_11060</name>
</gene>
<evidence type="ECO:0000256" key="3">
    <source>
        <dbReference type="ARBA" id="ARBA00022692"/>
    </source>
</evidence>
<dbReference type="Proteomes" id="UP001596122">
    <property type="component" value="Unassembled WGS sequence"/>
</dbReference>
<feature type="compositionally biased region" description="Pro residues" evidence="6">
    <location>
        <begin position="191"/>
        <end position="210"/>
    </location>
</feature>
<evidence type="ECO:0000256" key="2">
    <source>
        <dbReference type="ARBA" id="ARBA00022475"/>
    </source>
</evidence>
<name>A0ABW0GNL8_9MICO</name>
<feature type="transmembrane region" description="Helical" evidence="7">
    <location>
        <begin position="216"/>
        <end position="235"/>
    </location>
</feature>
<sequence>MDDTSPTAGPAAGPTGGPTGGPAPGTRPGPLEQLWDAMRRTGVRRPLDDRWLGGVCSGTARRLGVDPTLLRVSLVALTLLGGVGVAAYAVALVLLPDHDGRIELERAARGDLTGTTVGAVALLLVAALLPGPWELLRGGPLLDPRDLVGALVLGTLLVVGLAFLPRLAGTTAPGPTPGPAPAAPGAAPTDASPPPPAPVRAPAPPPVPARPGPGPVLSAAVTGAALVVAGAAWLATELGYLDGRPHVVALSAAITLLGGAIVALGVMGRRDGAVGGAAALAIVVAVLLLLVPSWRTVQVAGDVTWRPVEVSDASRGGALGLGDAVLDLSSLDVPARSATAGGPVEVPVRVGLGELVVRVPDGLDVRVDAGVLVGSALVGEEPEAADEAGVGLDRVLRTGSDSPDVVVDARILVGTVRLVETPAP</sequence>
<dbReference type="RefSeq" id="WP_340269224.1">
    <property type="nucleotide sequence ID" value="NZ_JBBEOG010000004.1"/>
</dbReference>
<evidence type="ECO:0000313" key="10">
    <source>
        <dbReference type="Proteomes" id="UP001596122"/>
    </source>
</evidence>
<feature type="transmembrane region" description="Helical" evidence="7">
    <location>
        <begin position="115"/>
        <end position="135"/>
    </location>
</feature>
<organism evidence="9 10">
    <name type="scientific">Aquipuribacter nitratireducens</name>
    <dbReference type="NCBI Taxonomy" id="650104"/>
    <lineage>
        <taxon>Bacteria</taxon>
        <taxon>Bacillati</taxon>
        <taxon>Actinomycetota</taxon>
        <taxon>Actinomycetes</taxon>
        <taxon>Micrococcales</taxon>
        <taxon>Intrasporangiaceae</taxon>
        <taxon>Aquipuribacter</taxon>
    </lineage>
</organism>
<comment type="subcellular location">
    <subcellularLocation>
        <location evidence="1">Cell membrane</location>
        <topology evidence="1">Single-pass membrane protein</topology>
    </subcellularLocation>
</comment>
<keyword evidence="2" id="KW-1003">Cell membrane</keyword>
<evidence type="ECO:0000313" key="9">
    <source>
        <dbReference type="EMBL" id="MFC5381332.1"/>
    </source>
</evidence>
<feature type="transmembrane region" description="Helical" evidence="7">
    <location>
        <begin position="273"/>
        <end position="291"/>
    </location>
</feature>
<keyword evidence="5 7" id="KW-0472">Membrane</keyword>
<feature type="domain" description="Phage shock protein PspC N-terminal" evidence="8">
    <location>
        <begin position="43"/>
        <end position="97"/>
    </location>
</feature>
<evidence type="ECO:0000256" key="5">
    <source>
        <dbReference type="ARBA" id="ARBA00023136"/>
    </source>
</evidence>
<feature type="compositionally biased region" description="Low complexity" evidence="6">
    <location>
        <begin position="1"/>
        <end position="13"/>
    </location>
</feature>
<keyword evidence="4 7" id="KW-1133">Transmembrane helix</keyword>
<comment type="caution">
    <text evidence="9">The sequence shown here is derived from an EMBL/GenBank/DDBJ whole genome shotgun (WGS) entry which is preliminary data.</text>
</comment>
<evidence type="ECO:0000256" key="4">
    <source>
        <dbReference type="ARBA" id="ARBA00022989"/>
    </source>
</evidence>
<keyword evidence="10" id="KW-1185">Reference proteome</keyword>
<keyword evidence="3 7" id="KW-0812">Transmembrane</keyword>
<protein>
    <submittedName>
        <fullName evidence="9">PspC domain-containing protein</fullName>
    </submittedName>
</protein>
<evidence type="ECO:0000256" key="1">
    <source>
        <dbReference type="ARBA" id="ARBA00004162"/>
    </source>
</evidence>
<dbReference type="PANTHER" id="PTHR33885:SF3">
    <property type="entry name" value="PHAGE SHOCK PROTEIN C"/>
    <property type="match status" value="1"/>
</dbReference>
<proteinExistence type="predicted"/>
<dbReference type="InterPro" id="IPR052027">
    <property type="entry name" value="PspC"/>
</dbReference>